<comment type="caution">
    <text evidence="2">The sequence shown here is derived from an EMBL/GenBank/DDBJ whole genome shotgun (WGS) entry which is preliminary data.</text>
</comment>
<proteinExistence type="predicted"/>
<dbReference type="GO" id="GO:0030288">
    <property type="term" value="C:outer membrane-bounded periplasmic space"/>
    <property type="evidence" value="ECO:0007669"/>
    <property type="project" value="InterPro"/>
</dbReference>
<dbReference type="AlphaFoldDB" id="A0A2W6NT37"/>
<dbReference type="InterPro" id="IPR050643">
    <property type="entry name" value="Periplasmic_pilus_chap"/>
</dbReference>
<sequence length="70" mass="7860">MPASSRIIYRDGDREKTLMLVNTNDYPVLVQSWVDNGEGSPEAASPPFVVLPPVFRLAARRTQGLRIIYN</sequence>
<dbReference type="InterPro" id="IPR013783">
    <property type="entry name" value="Ig-like_fold"/>
</dbReference>
<name>A0A2W6NT37_ECOLX</name>
<dbReference type="SUPFAM" id="SSF49354">
    <property type="entry name" value="PapD-like"/>
    <property type="match status" value="1"/>
</dbReference>
<dbReference type="InterPro" id="IPR008962">
    <property type="entry name" value="PapD-like_sf"/>
</dbReference>
<reference evidence="2 3" key="1">
    <citation type="submission" date="2018-06" db="EMBL/GenBank/DDBJ databases">
        <title>Draft genome sequence of mcr-1-harboring Escherichia coli isolated from wound infection of a hospitalized patient, in Bolivia.</title>
        <authorList>
            <person name="Munoz M.E."/>
            <person name="Moura Q."/>
            <person name="Ventura P.R.M."/>
            <person name="Bustos L.R."/>
            <person name="Ovando B.G."/>
            <person name="Terrazas D.I.V."/>
            <person name="Yarhui N.B."/>
            <person name="Cerdeira L."/>
            <person name="Lincopan N."/>
        </authorList>
    </citation>
    <scope>NUCLEOTIDE SEQUENCE [LARGE SCALE GENOMIC DNA]</scope>
    <source>
        <strain evidence="2 3">EcMLT</strain>
    </source>
</reference>
<evidence type="ECO:0000259" key="1">
    <source>
        <dbReference type="Pfam" id="PF00345"/>
    </source>
</evidence>
<protein>
    <submittedName>
        <fullName evidence="2">Molecular chaperone</fullName>
    </submittedName>
</protein>
<accession>A0A2W6NT37</accession>
<dbReference type="EMBL" id="QKWZ01001301">
    <property type="protein sequence ID" value="PZT58875.1"/>
    <property type="molecule type" value="Genomic_DNA"/>
</dbReference>
<dbReference type="PANTHER" id="PTHR30251">
    <property type="entry name" value="PILUS ASSEMBLY CHAPERONE"/>
    <property type="match status" value="1"/>
</dbReference>
<feature type="domain" description="Pili assembly chaperone N-terminal" evidence="1">
    <location>
        <begin position="3"/>
        <end position="69"/>
    </location>
</feature>
<organism evidence="2 3">
    <name type="scientific">Escherichia coli</name>
    <dbReference type="NCBI Taxonomy" id="562"/>
    <lineage>
        <taxon>Bacteria</taxon>
        <taxon>Pseudomonadati</taxon>
        <taxon>Pseudomonadota</taxon>
        <taxon>Gammaproteobacteria</taxon>
        <taxon>Enterobacterales</taxon>
        <taxon>Enterobacteriaceae</taxon>
        <taxon>Escherichia</taxon>
    </lineage>
</organism>
<gene>
    <name evidence="2" type="ORF">DNQ45_30400</name>
</gene>
<dbReference type="InterPro" id="IPR016147">
    <property type="entry name" value="Pili_assmbl_chaperone_N"/>
</dbReference>
<feature type="non-terminal residue" evidence="2">
    <location>
        <position position="70"/>
    </location>
</feature>
<dbReference type="Pfam" id="PF00345">
    <property type="entry name" value="PapD_N"/>
    <property type="match status" value="1"/>
</dbReference>
<evidence type="ECO:0000313" key="3">
    <source>
        <dbReference type="Proteomes" id="UP000249482"/>
    </source>
</evidence>
<dbReference type="Gene3D" id="2.60.40.10">
    <property type="entry name" value="Immunoglobulins"/>
    <property type="match status" value="1"/>
</dbReference>
<dbReference type="Proteomes" id="UP000249482">
    <property type="component" value="Unassembled WGS sequence"/>
</dbReference>
<evidence type="ECO:0000313" key="2">
    <source>
        <dbReference type="EMBL" id="PZT58875.1"/>
    </source>
</evidence>
<dbReference type="PANTHER" id="PTHR30251:SF7">
    <property type="entry name" value="FIMBRIAE CHAPARONE"/>
    <property type="match status" value="1"/>
</dbReference>
<dbReference type="GO" id="GO:0071555">
    <property type="term" value="P:cell wall organization"/>
    <property type="evidence" value="ECO:0007669"/>
    <property type="project" value="InterPro"/>
</dbReference>